<reference evidence="3" key="1">
    <citation type="submission" date="2016-06" db="UniProtKB">
        <authorList>
            <consortium name="WormBaseParasite"/>
        </authorList>
    </citation>
    <scope>IDENTIFICATION</scope>
</reference>
<organism evidence="3">
    <name type="scientific">Onchocerca flexuosa</name>
    <dbReference type="NCBI Taxonomy" id="387005"/>
    <lineage>
        <taxon>Eukaryota</taxon>
        <taxon>Metazoa</taxon>
        <taxon>Ecdysozoa</taxon>
        <taxon>Nematoda</taxon>
        <taxon>Chromadorea</taxon>
        <taxon>Rhabditida</taxon>
        <taxon>Spirurina</taxon>
        <taxon>Spiruromorpha</taxon>
        <taxon>Filarioidea</taxon>
        <taxon>Onchocercidae</taxon>
        <taxon>Onchocerca</taxon>
    </lineage>
</organism>
<evidence type="ECO:0000313" key="1">
    <source>
        <dbReference type="EMBL" id="VDO48771.1"/>
    </source>
</evidence>
<dbReference type="EMBL" id="UZAJ01007008">
    <property type="protein sequence ID" value="VDO48771.1"/>
    <property type="molecule type" value="Genomic_DNA"/>
</dbReference>
<reference evidence="1 2" key="2">
    <citation type="submission" date="2018-11" db="EMBL/GenBank/DDBJ databases">
        <authorList>
            <consortium name="Pathogen Informatics"/>
        </authorList>
    </citation>
    <scope>NUCLEOTIDE SEQUENCE [LARGE SCALE GENOMIC DNA]</scope>
</reference>
<dbReference type="WBParaSite" id="OFLC_0000699301-mRNA-1">
    <property type="protein sequence ID" value="OFLC_0000699301-mRNA-1"/>
    <property type="gene ID" value="OFLC_0000699301"/>
</dbReference>
<accession>A0A183HHN2</accession>
<gene>
    <name evidence="1" type="ORF">OFLC_LOCUS6991</name>
</gene>
<sequence>MIRLSNDHSLSIDSRRIATADELLANELTDDETQLNSDPNTSMQTIKTVSDKDESVFLVSVPITSELECDTVEQQQRLHPVMSFGNKMLIVKVEQRENPSSNAAANSH</sequence>
<dbReference type="Proteomes" id="UP000267606">
    <property type="component" value="Unassembled WGS sequence"/>
</dbReference>
<evidence type="ECO:0000313" key="2">
    <source>
        <dbReference type="Proteomes" id="UP000267606"/>
    </source>
</evidence>
<dbReference type="AlphaFoldDB" id="A0A183HHN2"/>
<proteinExistence type="predicted"/>
<keyword evidence="2" id="KW-1185">Reference proteome</keyword>
<dbReference type="STRING" id="387005.A0A183HHN2"/>
<evidence type="ECO:0000313" key="3">
    <source>
        <dbReference type="WBParaSite" id="OFLC_0000699301-mRNA-1"/>
    </source>
</evidence>
<protein>
    <submittedName>
        <fullName evidence="1 3">Uncharacterized protein</fullName>
    </submittedName>
</protein>
<name>A0A183HHN2_9BILA</name>